<evidence type="ECO:0000259" key="1">
    <source>
        <dbReference type="PROSITE" id="PS51061"/>
    </source>
</evidence>
<dbReference type="SUPFAM" id="SSF82708">
    <property type="entry name" value="R3H domain"/>
    <property type="match status" value="1"/>
</dbReference>
<dbReference type="CDD" id="cd02325">
    <property type="entry name" value="R3H"/>
    <property type="match status" value="1"/>
</dbReference>
<evidence type="ECO:0000313" key="2">
    <source>
        <dbReference type="EMBL" id="KAF2811332.1"/>
    </source>
</evidence>
<dbReference type="Pfam" id="PF01424">
    <property type="entry name" value="R3H"/>
    <property type="match status" value="1"/>
</dbReference>
<keyword evidence="3" id="KW-1185">Reference proteome</keyword>
<proteinExistence type="predicted"/>
<dbReference type="PROSITE" id="PS51061">
    <property type="entry name" value="R3H"/>
    <property type="match status" value="1"/>
</dbReference>
<protein>
    <recommendedName>
        <fullName evidence="1">R3H domain-containing protein</fullName>
    </recommendedName>
</protein>
<name>A0A6A6YQZ5_9PEZI</name>
<dbReference type="EMBL" id="MU003698">
    <property type="protein sequence ID" value="KAF2811332.1"/>
    <property type="molecule type" value="Genomic_DNA"/>
</dbReference>
<evidence type="ECO:0000313" key="3">
    <source>
        <dbReference type="Proteomes" id="UP000504636"/>
    </source>
</evidence>
<reference evidence="4" key="3">
    <citation type="submission" date="2025-04" db="UniProtKB">
        <authorList>
            <consortium name="RefSeq"/>
        </authorList>
    </citation>
    <scope>IDENTIFICATION</scope>
    <source>
        <strain evidence="4">CBS 304.34</strain>
    </source>
</reference>
<sequence>MSSPFMSLPRELRQRILLLALPQDVQPAVVPYFSLPVQNLLHISRTVRQEMPWVLNNYSPRFYLRSPSHLADFLSFLSKYRGVLSFEYKPKFEHVSLNIFHDAEVDTMQWTCYCRGRDMHTHDELVNAWVVAVPTIPEQVKTILLDITPAPGPMREDRPEWVPGFIQDNRISKRFVTEHEAVLMHLVQCTQQQFGNGVSIQLSGQLSEKSRSSLDNVVARSAVAGIDIRFVGDMLAVQPRIPRPQIWKAVQKLAPVRYRWIEEENRSVYVPPRNEQERQLAGMHSIHWSVDTQKLWTRIANQDEAWAIALLLKFGQFMTSGDLDRVDFSPMDSRQRALVHNMAKDLNFNSQAVGEEPERFVRIEKYTRNE</sequence>
<dbReference type="AlphaFoldDB" id="A0A6A6YQZ5"/>
<accession>A0A6A6YQZ5</accession>
<dbReference type="GeneID" id="54468768"/>
<dbReference type="OrthoDB" id="3787379at2759"/>
<gene>
    <name evidence="2 4" type="ORF">BDZ99DRAFT_569407</name>
</gene>
<feature type="domain" description="R3H" evidence="1">
    <location>
        <begin position="304"/>
        <end position="367"/>
    </location>
</feature>
<organism evidence="2">
    <name type="scientific">Mytilinidion resinicola</name>
    <dbReference type="NCBI Taxonomy" id="574789"/>
    <lineage>
        <taxon>Eukaryota</taxon>
        <taxon>Fungi</taxon>
        <taxon>Dikarya</taxon>
        <taxon>Ascomycota</taxon>
        <taxon>Pezizomycotina</taxon>
        <taxon>Dothideomycetes</taxon>
        <taxon>Pleosporomycetidae</taxon>
        <taxon>Mytilinidiales</taxon>
        <taxon>Mytilinidiaceae</taxon>
        <taxon>Mytilinidion</taxon>
    </lineage>
</organism>
<dbReference type="InterPro" id="IPR036867">
    <property type="entry name" value="R3H_dom_sf"/>
</dbReference>
<dbReference type="InterPro" id="IPR001374">
    <property type="entry name" value="R3H_dom"/>
</dbReference>
<dbReference type="SMART" id="SM00393">
    <property type="entry name" value="R3H"/>
    <property type="match status" value="1"/>
</dbReference>
<dbReference type="RefSeq" id="XP_033578296.1">
    <property type="nucleotide sequence ID" value="XM_033727875.1"/>
</dbReference>
<reference evidence="4" key="2">
    <citation type="submission" date="2020-04" db="EMBL/GenBank/DDBJ databases">
        <authorList>
            <consortium name="NCBI Genome Project"/>
        </authorList>
    </citation>
    <scope>NUCLEOTIDE SEQUENCE</scope>
    <source>
        <strain evidence="4">CBS 304.34</strain>
    </source>
</reference>
<dbReference type="Proteomes" id="UP000504636">
    <property type="component" value="Unplaced"/>
</dbReference>
<evidence type="ECO:0000313" key="4">
    <source>
        <dbReference type="RefSeq" id="XP_033578296.1"/>
    </source>
</evidence>
<dbReference type="Gene3D" id="3.30.1370.50">
    <property type="entry name" value="R3H-like domain"/>
    <property type="match status" value="1"/>
</dbReference>
<reference evidence="2 4" key="1">
    <citation type="journal article" date="2020" name="Stud. Mycol.">
        <title>101 Dothideomycetes genomes: a test case for predicting lifestyles and emergence of pathogens.</title>
        <authorList>
            <person name="Haridas S."/>
            <person name="Albert R."/>
            <person name="Binder M."/>
            <person name="Bloem J."/>
            <person name="Labutti K."/>
            <person name="Salamov A."/>
            <person name="Andreopoulos B."/>
            <person name="Baker S."/>
            <person name="Barry K."/>
            <person name="Bills G."/>
            <person name="Bluhm B."/>
            <person name="Cannon C."/>
            <person name="Castanera R."/>
            <person name="Culley D."/>
            <person name="Daum C."/>
            <person name="Ezra D."/>
            <person name="Gonzalez J."/>
            <person name="Henrissat B."/>
            <person name="Kuo A."/>
            <person name="Liang C."/>
            <person name="Lipzen A."/>
            <person name="Lutzoni F."/>
            <person name="Magnuson J."/>
            <person name="Mondo S."/>
            <person name="Nolan M."/>
            <person name="Ohm R."/>
            <person name="Pangilinan J."/>
            <person name="Park H.-J."/>
            <person name="Ramirez L."/>
            <person name="Alfaro M."/>
            <person name="Sun H."/>
            <person name="Tritt A."/>
            <person name="Yoshinaga Y."/>
            <person name="Zwiers L.-H."/>
            <person name="Turgeon B."/>
            <person name="Goodwin S."/>
            <person name="Spatafora J."/>
            <person name="Crous P."/>
            <person name="Grigoriev I."/>
        </authorList>
    </citation>
    <scope>NUCLEOTIDE SEQUENCE</scope>
    <source>
        <strain evidence="2 4">CBS 304.34</strain>
    </source>
</reference>
<dbReference type="GO" id="GO:0003676">
    <property type="term" value="F:nucleic acid binding"/>
    <property type="evidence" value="ECO:0007669"/>
    <property type="project" value="UniProtKB-UniRule"/>
</dbReference>